<organism evidence="2 3">
    <name type="scientific">Flagellimonas maritima</name>
    <dbReference type="NCBI Taxonomy" id="1383885"/>
    <lineage>
        <taxon>Bacteria</taxon>
        <taxon>Pseudomonadati</taxon>
        <taxon>Bacteroidota</taxon>
        <taxon>Flavobacteriia</taxon>
        <taxon>Flavobacteriales</taxon>
        <taxon>Flavobacteriaceae</taxon>
        <taxon>Flagellimonas</taxon>
    </lineage>
</organism>
<proteinExistence type="predicted"/>
<dbReference type="Pfam" id="PF12771">
    <property type="entry name" value="SusD-like_2"/>
    <property type="match status" value="1"/>
</dbReference>
<dbReference type="InterPro" id="IPR041662">
    <property type="entry name" value="SusD-like_2"/>
</dbReference>
<accession>A0A2Z4LUN1</accession>
<gene>
    <name evidence="2" type="ORF">HME9304_02463</name>
</gene>
<dbReference type="PROSITE" id="PS51257">
    <property type="entry name" value="PROKAR_LIPOPROTEIN"/>
    <property type="match status" value="1"/>
</dbReference>
<feature type="region of interest" description="Disordered" evidence="1">
    <location>
        <begin position="281"/>
        <end position="309"/>
    </location>
</feature>
<protein>
    <recommendedName>
        <fullName evidence="4">SusD/RagB family nutrient-binding outer membrane lipoprotein</fullName>
    </recommendedName>
</protein>
<dbReference type="InterPro" id="IPR011990">
    <property type="entry name" value="TPR-like_helical_dom_sf"/>
</dbReference>
<dbReference type="SUPFAM" id="SSF48452">
    <property type="entry name" value="TPR-like"/>
    <property type="match status" value="1"/>
</dbReference>
<evidence type="ECO:0008006" key="4">
    <source>
        <dbReference type="Google" id="ProtNLM"/>
    </source>
</evidence>
<keyword evidence="3" id="KW-1185">Reference proteome</keyword>
<dbReference type="AlphaFoldDB" id="A0A2Z4LUN1"/>
<dbReference type="Gene3D" id="1.25.40.390">
    <property type="match status" value="1"/>
</dbReference>
<dbReference type="Proteomes" id="UP000248536">
    <property type="component" value="Chromosome"/>
</dbReference>
<sequence length="477" mass="54152">MKAQIYIAICCFSFIISCSESFEELNQNPNAITTDEVLPPNLLIKGTMLADISLNMSHLQRISGMWSGQYRGEIALYLGLFNYDISSEESNSAWGYLYNGILKQNREIAKYYDLNGIDSEGFLITAITRIIDAHALGTATVIWGDIPYSEIDIADVEDPKFDSQIEIYKALQTILDEAIILLESPDTDSGLDEDIFFEGDKERWLRTAYTLKARYYLQTKQYGEAYEAATKGIVEHEGSMRFTPLETQILGTENLLYRFMVGSRRGYMSANDTFCRDLLSTNEGNRNNAKTDEKARRNHLNAGGSTGTGRANIINGELTPMYLVSYQENLLILAESATRTLSFNQGLNQLNLVREFLQSEDSFELRFSSDDDDKTYEPYTEEDFEIGGMENEDGIDKTRALLREIIEERYVTGFGTFIPWNDLRRLRSETDIVVPVPFNRSDISIHPQRFIISQNELNSNPNAPTGISIFDPIPIFK</sequence>
<evidence type="ECO:0000256" key="1">
    <source>
        <dbReference type="SAM" id="MobiDB-lite"/>
    </source>
</evidence>
<evidence type="ECO:0000313" key="2">
    <source>
        <dbReference type="EMBL" id="AWX45449.1"/>
    </source>
</evidence>
<dbReference type="KEGG" id="spon:HME9304_02463"/>
<dbReference type="RefSeq" id="WP_112378841.1">
    <property type="nucleotide sequence ID" value="NZ_CP030104.1"/>
</dbReference>
<dbReference type="OrthoDB" id="725917at2"/>
<evidence type="ECO:0000313" key="3">
    <source>
        <dbReference type="Proteomes" id="UP000248536"/>
    </source>
</evidence>
<name>A0A2Z4LUN1_9FLAO</name>
<dbReference type="EMBL" id="CP030104">
    <property type="protein sequence ID" value="AWX45449.1"/>
    <property type="molecule type" value="Genomic_DNA"/>
</dbReference>
<reference evidence="2 3" key="1">
    <citation type="submission" date="2018-06" db="EMBL/GenBank/DDBJ databases">
        <title>Spongiibacterium sp. HME9304 Genome sequencing and assembly.</title>
        <authorList>
            <person name="Kang H."/>
            <person name="Kim H."/>
            <person name="Joh K."/>
        </authorList>
    </citation>
    <scope>NUCLEOTIDE SEQUENCE [LARGE SCALE GENOMIC DNA]</scope>
    <source>
        <strain evidence="2 3">HME9304</strain>
    </source>
</reference>